<accession>A0A0G0P3R8</accession>
<keyword evidence="3" id="KW-0378">Hydrolase</keyword>
<organism evidence="8 9">
    <name type="scientific">Candidatus Yanofskybacteria bacterium GW2011_GWD2_39_48</name>
    <dbReference type="NCBI Taxonomy" id="1619031"/>
    <lineage>
        <taxon>Bacteria</taxon>
        <taxon>Candidatus Yanofskyibacteriota</taxon>
    </lineage>
</organism>
<gene>
    <name evidence="8" type="ORF">UT53_C0037G0005</name>
</gene>
<proteinExistence type="inferred from homology"/>
<name>A0A0G0P3R8_9BACT</name>
<dbReference type="Pfam" id="PF00675">
    <property type="entry name" value="Peptidase_M16"/>
    <property type="match status" value="1"/>
</dbReference>
<dbReference type="SUPFAM" id="SSF63411">
    <property type="entry name" value="LuxS/MPP-like metallohydrolase"/>
    <property type="match status" value="2"/>
</dbReference>
<comment type="caution">
    <text evidence="8">The sequence shown here is derived from an EMBL/GenBank/DDBJ whole genome shotgun (WGS) entry which is preliminary data.</text>
</comment>
<evidence type="ECO:0000256" key="4">
    <source>
        <dbReference type="ARBA" id="ARBA00022833"/>
    </source>
</evidence>
<dbReference type="InterPro" id="IPR011249">
    <property type="entry name" value="Metalloenz_LuxS/M16"/>
</dbReference>
<evidence type="ECO:0000259" key="6">
    <source>
        <dbReference type="Pfam" id="PF00675"/>
    </source>
</evidence>
<protein>
    <recommendedName>
        <fullName evidence="10">Peptidase M16 domain protein</fullName>
    </recommendedName>
</protein>
<evidence type="ECO:0000256" key="5">
    <source>
        <dbReference type="ARBA" id="ARBA00023049"/>
    </source>
</evidence>
<dbReference type="PANTHER" id="PTHR43690:SF17">
    <property type="entry name" value="PROTEIN YHJJ"/>
    <property type="match status" value="1"/>
</dbReference>
<comment type="similarity">
    <text evidence="1">Belongs to the peptidase M16 family.</text>
</comment>
<feature type="domain" description="Peptidase M16 C-terminal" evidence="7">
    <location>
        <begin position="142"/>
        <end position="273"/>
    </location>
</feature>
<evidence type="ECO:0000313" key="9">
    <source>
        <dbReference type="Proteomes" id="UP000034764"/>
    </source>
</evidence>
<keyword evidence="4" id="KW-0862">Zinc</keyword>
<dbReference type="GO" id="GO:0008237">
    <property type="term" value="F:metallopeptidase activity"/>
    <property type="evidence" value="ECO:0007669"/>
    <property type="project" value="UniProtKB-KW"/>
</dbReference>
<dbReference type="Proteomes" id="UP000034764">
    <property type="component" value="Unassembled WGS sequence"/>
</dbReference>
<dbReference type="GO" id="GO:0046872">
    <property type="term" value="F:metal ion binding"/>
    <property type="evidence" value="ECO:0007669"/>
    <property type="project" value="InterPro"/>
</dbReference>
<dbReference type="AlphaFoldDB" id="A0A0G0P3R8"/>
<evidence type="ECO:0000256" key="2">
    <source>
        <dbReference type="ARBA" id="ARBA00022670"/>
    </source>
</evidence>
<dbReference type="PANTHER" id="PTHR43690">
    <property type="entry name" value="NARDILYSIN"/>
    <property type="match status" value="1"/>
</dbReference>
<dbReference type="InterPro" id="IPR011765">
    <property type="entry name" value="Pept_M16_N"/>
</dbReference>
<keyword evidence="5" id="KW-0482">Metalloprotease</keyword>
<dbReference type="Pfam" id="PF05193">
    <property type="entry name" value="Peptidase_M16_C"/>
    <property type="match status" value="1"/>
</dbReference>
<evidence type="ECO:0008006" key="10">
    <source>
        <dbReference type="Google" id="ProtNLM"/>
    </source>
</evidence>
<evidence type="ECO:0000256" key="3">
    <source>
        <dbReference type="ARBA" id="ARBA00022801"/>
    </source>
</evidence>
<evidence type="ECO:0000256" key="1">
    <source>
        <dbReference type="ARBA" id="ARBA00007261"/>
    </source>
</evidence>
<sequence>MHSGSRQDPDGEEGVAHFVEHLISENVQPWTQESARQYFQEIGGSASFGTTYYDATTYDFTVPLEEDHLQRALDLFGHMLVDCKIEYMVERERQVIIQEFTNKFPMRWMFDRKLRRRQLLFPETKLARFVRPFGTPESIPTISKEEMQGFYDQHYTPANISIVAVGGLKPEEFAMILERSPFGFKKPGVRTPLASAIDHFDLPKESRLIHKISDYSLQAAGHSFIDSYAAIPGVVSPKVMGRACGVLEDVLFKEIRQKRGWTYGFGVTWENFKEAYEFHIQGAFPWDGLEVIEDLVDECIAQAGRSDDLISHRIKASVMRYRIVDLNGNVIVGGAIDDLRLQQRVVSIKEEGEAAAAVTVEDVRAILQTLSRDRRYTSIANP</sequence>
<dbReference type="InterPro" id="IPR050626">
    <property type="entry name" value="Peptidase_M16"/>
</dbReference>
<evidence type="ECO:0000313" key="8">
    <source>
        <dbReference type="EMBL" id="KKR22578.1"/>
    </source>
</evidence>
<reference evidence="8 9" key="1">
    <citation type="journal article" date="2015" name="Nature">
        <title>rRNA introns, odd ribosomes, and small enigmatic genomes across a large radiation of phyla.</title>
        <authorList>
            <person name="Brown C.T."/>
            <person name="Hug L.A."/>
            <person name="Thomas B.C."/>
            <person name="Sharon I."/>
            <person name="Castelle C.J."/>
            <person name="Singh A."/>
            <person name="Wilkins M.J."/>
            <person name="Williams K.H."/>
            <person name="Banfield J.F."/>
        </authorList>
    </citation>
    <scope>NUCLEOTIDE SEQUENCE [LARGE SCALE GENOMIC DNA]</scope>
</reference>
<feature type="domain" description="Peptidase M16 N-terminal" evidence="6">
    <location>
        <begin position="2"/>
        <end position="100"/>
    </location>
</feature>
<keyword evidence="2" id="KW-0645">Protease</keyword>
<evidence type="ECO:0000259" key="7">
    <source>
        <dbReference type="Pfam" id="PF05193"/>
    </source>
</evidence>
<dbReference type="EMBL" id="LBXD01000037">
    <property type="protein sequence ID" value="KKR22578.1"/>
    <property type="molecule type" value="Genomic_DNA"/>
</dbReference>
<dbReference type="InterPro" id="IPR007863">
    <property type="entry name" value="Peptidase_M16_C"/>
</dbReference>
<dbReference type="Gene3D" id="3.30.830.10">
    <property type="entry name" value="Metalloenzyme, LuxS/M16 peptidase-like"/>
    <property type="match status" value="2"/>
</dbReference>
<dbReference type="GO" id="GO:0006508">
    <property type="term" value="P:proteolysis"/>
    <property type="evidence" value="ECO:0007669"/>
    <property type="project" value="UniProtKB-KW"/>
</dbReference>